<dbReference type="AlphaFoldDB" id="A0A4V3UQE9"/>
<dbReference type="STRING" id="1220188.A0A4V3UQE9"/>
<dbReference type="PANTHER" id="PTHR13073:SF0">
    <property type="entry name" value="BIOGENESIS OF LYSOSOME-RELATED ORGANELLES COMPLEX 1 SUBUNIT 1"/>
    <property type="match status" value="1"/>
</dbReference>
<dbReference type="Proteomes" id="UP000308092">
    <property type="component" value="Unassembled WGS sequence"/>
</dbReference>
<feature type="region of interest" description="Disordered" evidence="3">
    <location>
        <begin position="148"/>
        <end position="181"/>
    </location>
</feature>
<dbReference type="GO" id="GO:0016197">
    <property type="term" value="P:endosomal transport"/>
    <property type="evidence" value="ECO:0007669"/>
    <property type="project" value="TreeGrafter"/>
</dbReference>
<feature type="region of interest" description="Disordered" evidence="3">
    <location>
        <begin position="1"/>
        <end position="58"/>
    </location>
</feature>
<evidence type="ECO:0000313" key="5">
    <source>
        <dbReference type="Proteomes" id="UP000308092"/>
    </source>
</evidence>
<dbReference type="EMBL" id="SOSA01000034">
    <property type="protein sequence ID" value="THC98804.1"/>
    <property type="molecule type" value="Genomic_DNA"/>
</dbReference>
<proteinExistence type="inferred from homology"/>
<protein>
    <recommendedName>
        <fullName evidence="2">Biogenesis of lysosome-related organelles complex 1 subunit 1</fullName>
    </recommendedName>
</protein>
<reference evidence="4 5" key="1">
    <citation type="submission" date="2019-03" db="EMBL/GenBank/DDBJ databases">
        <title>The genome sequence of a newly discovered highly antifungal drug resistant Aspergillus species, Aspergillus tanneri NIH 1004.</title>
        <authorList>
            <person name="Mounaud S."/>
            <person name="Singh I."/>
            <person name="Joardar V."/>
            <person name="Pakala S."/>
            <person name="Pakala S."/>
            <person name="Venepally P."/>
            <person name="Hoover J."/>
            <person name="Nierman W."/>
            <person name="Chung J."/>
            <person name="Losada L."/>
        </authorList>
    </citation>
    <scope>NUCLEOTIDE SEQUENCE [LARGE SCALE GENOMIC DNA]</scope>
    <source>
        <strain evidence="4 5">NIH1004</strain>
    </source>
</reference>
<comment type="caution">
    <text evidence="4">The sequence shown here is derived from an EMBL/GenBank/DDBJ whole genome shotgun (WGS) entry which is preliminary data.</text>
</comment>
<dbReference type="InterPro" id="IPR009395">
    <property type="entry name" value="BLOC1S1"/>
</dbReference>
<keyword evidence="5" id="KW-1185">Reference proteome</keyword>
<dbReference type="GO" id="GO:0031083">
    <property type="term" value="C:BLOC-1 complex"/>
    <property type="evidence" value="ECO:0007669"/>
    <property type="project" value="InterPro"/>
</dbReference>
<dbReference type="PANTHER" id="PTHR13073">
    <property type="entry name" value="BLOC-1 COMPLEX SUBUNIT 1"/>
    <property type="match status" value="1"/>
</dbReference>
<organism evidence="4 5">
    <name type="scientific">Aspergillus tanneri</name>
    <dbReference type="NCBI Taxonomy" id="1220188"/>
    <lineage>
        <taxon>Eukaryota</taxon>
        <taxon>Fungi</taxon>
        <taxon>Dikarya</taxon>
        <taxon>Ascomycota</taxon>
        <taxon>Pezizomycotina</taxon>
        <taxon>Eurotiomycetes</taxon>
        <taxon>Eurotiomycetidae</taxon>
        <taxon>Eurotiales</taxon>
        <taxon>Aspergillaceae</taxon>
        <taxon>Aspergillus</taxon>
        <taxon>Aspergillus subgen. Circumdati</taxon>
    </lineage>
</organism>
<evidence type="ECO:0000313" key="4">
    <source>
        <dbReference type="EMBL" id="THC98804.1"/>
    </source>
</evidence>
<accession>A0A4V3UQE9</accession>
<sequence>MTSTQPSSSSLPSTNTTNTNTNTNVTANVNVNNNNNPTTSPPYQSQSQSQQAAEAKAAFTASLRSVGANHETELRERARMIHENASALTKQETGLHRATEGLRKQNDQWAKVADQARDGLKEIGDVQNWAELIERDLLVVEETVRLAEEREGRRSGSDGEGEEMNGNGDVKGKGKSGWFWW</sequence>
<evidence type="ECO:0000256" key="1">
    <source>
        <dbReference type="ARBA" id="ARBA00007133"/>
    </source>
</evidence>
<comment type="similarity">
    <text evidence="1">Belongs to the BLOC1S1 family.</text>
</comment>
<feature type="compositionally biased region" description="Basic and acidic residues" evidence="3">
    <location>
        <begin position="148"/>
        <end position="157"/>
    </location>
</feature>
<gene>
    <name evidence="4" type="ORF">EYZ11_001712</name>
</gene>
<evidence type="ECO:0000256" key="2">
    <source>
        <dbReference type="ARBA" id="ARBA00019577"/>
    </source>
</evidence>
<dbReference type="VEuPathDB" id="FungiDB:EYZ11_001712"/>
<name>A0A4V3UQE9_9EURO</name>
<evidence type="ECO:0000256" key="3">
    <source>
        <dbReference type="SAM" id="MobiDB-lite"/>
    </source>
</evidence>
<dbReference type="Pfam" id="PF06320">
    <property type="entry name" value="GCN5L1"/>
    <property type="match status" value="1"/>
</dbReference>